<evidence type="ECO:0000313" key="2">
    <source>
        <dbReference type="EMBL" id="KAF9812246.1"/>
    </source>
</evidence>
<evidence type="ECO:0000256" key="1">
    <source>
        <dbReference type="SAM" id="MobiDB-lite"/>
    </source>
</evidence>
<feature type="region of interest" description="Disordered" evidence="1">
    <location>
        <begin position="1"/>
        <end position="24"/>
    </location>
</feature>
<evidence type="ECO:0000313" key="3">
    <source>
        <dbReference type="Proteomes" id="UP000639403"/>
    </source>
</evidence>
<feature type="compositionally biased region" description="Basic residues" evidence="1">
    <location>
        <begin position="228"/>
        <end position="247"/>
    </location>
</feature>
<feature type="region of interest" description="Disordered" evidence="1">
    <location>
        <begin position="45"/>
        <end position="100"/>
    </location>
</feature>
<organism evidence="2 3">
    <name type="scientific">Rhodonia placenta</name>
    <dbReference type="NCBI Taxonomy" id="104341"/>
    <lineage>
        <taxon>Eukaryota</taxon>
        <taxon>Fungi</taxon>
        <taxon>Dikarya</taxon>
        <taxon>Basidiomycota</taxon>
        <taxon>Agaricomycotina</taxon>
        <taxon>Agaricomycetes</taxon>
        <taxon>Polyporales</taxon>
        <taxon>Adustoporiaceae</taxon>
        <taxon>Rhodonia</taxon>
    </lineage>
</organism>
<name>A0A8H7U1A8_9APHY</name>
<dbReference type="EMBL" id="JADOXO010000136">
    <property type="protein sequence ID" value="KAF9812246.1"/>
    <property type="molecule type" value="Genomic_DNA"/>
</dbReference>
<dbReference type="AlphaFoldDB" id="A0A8H7U1A8"/>
<comment type="caution">
    <text evidence="2">The sequence shown here is derived from an EMBL/GenBank/DDBJ whole genome shotgun (WGS) entry which is preliminary data.</text>
</comment>
<reference evidence="2" key="2">
    <citation type="journal article" name="Front. Microbiol.">
        <title>Degradative Capacity of Two Strains of Rhodonia placenta: From Phenotype to Genotype.</title>
        <authorList>
            <person name="Kolle M."/>
            <person name="Horta M.A.C."/>
            <person name="Nowrousian M."/>
            <person name="Ohm R.A."/>
            <person name="Benz J.P."/>
            <person name="Pilgard A."/>
        </authorList>
    </citation>
    <scope>NUCLEOTIDE SEQUENCE</scope>
    <source>
        <strain evidence="2">FPRL280</strain>
    </source>
</reference>
<sequence length="261" mass="28791">MATRQREFNTTEGSHATHQREYTTPRVIHTAPLHTGLRLRRARTSLSVSPRTRLSDRCARPAPPRARPGLSSLTIPKTHASHSRGSRAGHGARTVQSGGKPLSTSALALPLKASWLPWLAPRDSHPPVVYLLSRVLSRAPYRSPAPRPPRFTAQPTQTPVASPHAIHRPRVSSPDPHPQSSPDSHPRHPPTRRRVMLSLAAASPSDSHPRRRLTRQIVADDAGARCTGGRRRRHSRPRHPGHMHPRRCGPDEALAPDSQRG</sequence>
<feature type="region of interest" description="Disordered" evidence="1">
    <location>
        <begin position="140"/>
        <end position="261"/>
    </location>
</feature>
<reference evidence="2" key="1">
    <citation type="submission" date="2020-11" db="EMBL/GenBank/DDBJ databases">
        <authorList>
            <person name="Koelle M."/>
            <person name="Horta M.A.C."/>
            <person name="Nowrousian M."/>
            <person name="Ohm R.A."/>
            <person name="Benz P."/>
            <person name="Pilgard A."/>
        </authorList>
    </citation>
    <scope>NUCLEOTIDE SEQUENCE</scope>
    <source>
        <strain evidence="2">FPRL280</strain>
    </source>
</reference>
<protein>
    <submittedName>
        <fullName evidence="2">Uncharacterized protein</fullName>
    </submittedName>
</protein>
<feature type="compositionally biased region" description="Low complexity" evidence="1">
    <location>
        <begin position="172"/>
        <end position="183"/>
    </location>
</feature>
<dbReference type="Proteomes" id="UP000639403">
    <property type="component" value="Unassembled WGS sequence"/>
</dbReference>
<proteinExistence type="predicted"/>
<gene>
    <name evidence="2" type="ORF">IEO21_06286</name>
</gene>
<accession>A0A8H7U1A8</accession>